<dbReference type="RefSeq" id="WP_212689312.1">
    <property type="nucleotide sequence ID" value="NZ_JAGSPN010000017.1"/>
</dbReference>
<dbReference type="AlphaFoldDB" id="A0A941I8S3"/>
<dbReference type="Proteomes" id="UP000680067">
    <property type="component" value="Unassembled WGS sequence"/>
</dbReference>
<dbReference type="EMBL" id="JAGSPN010000017">
    <property type="protein sequence ID" value="MBR7784045.1"/>
    <property type="molecule type" value="Genomic_DNA"/>
</dbReference>
<feature type="domain" description="DUF7684" evidence="1">
    <location>
        <begin position="23"/>
        <end position="130"/>
    </location>
</feature>
<sequence length="143" mass="16162">MNTAYLYTHPGSLNDQRLMSQNRYTHVLVIALTPASDQSRYEFCRKLVNDHLHYLMCWGAFAEEWEDSADEVICNVFESKSTPILTTSHSDETLEEVCWFAKYAALTANDEPRSLLIMEISERPEYAGAVEIVGADTGTAFDA</sequence>
<reference evidence="2" key="1">
    <citation type="submission" date="2021-04" db="EMBL/GenBank/DDBJ databases">
        <title>novel species isolated from subtropical streams in China.</title>
        <authorList>
            <person name="Lu H."/>
        </authorList>
    </citation>
    <scope>NUCLEOTIDE SEQUENCE</scope>
    <source>
        <strain evidence="2">LFS511W</strain>
    </source>
</reference>
<organism evidence="2 3">
    <name type="scientific">Undibacterium luofuense</name>
    <dbReference type="NCBI Taxonomy" id="2828733"/>
    <lineage>
        <taxon>Bacteria</taxon>
        <taxon>Pseudomonadati</taxon>
        <taxon>Pseudomonadota</taxon>
        <taxon>Betaproteobacteria</taxon>
        <taxon>Burkholderiales</taxon>
        <taxon>Oxalobacteraceae</taxon>
        <taxon>Undibacterium</taxon>
    </lineage>
</organism>
<keyword evidence="3" id="KW-1185">Reference proteome</keyword>
<proteinExistence type="predicted"/>
<name>A0A941I8S3_9BURK</name>
<dbReference type="InterPro" id="IPR056101">
    <property type="entry name" value="DUF7684"/>
</dbReference>
<accession>A0A941I8S3</accession>
<evidence type="ECO:0000313" key="3">
    <source>
        <dbReference type="Proteomes" id="UP000680067"/>
    </source>
</evidence>
<protein>
    <recommendedName>
        <fullName evidence="1">DUF7684 domain-containing protein</fullName>
    </recommendedName>
</protein>
<dbReference type="Pfam" id="PF24733">
    <property type="entry name" value="DUF7684"/>
    <property type="match status" value="1"/>
</dbReference>
<comment type="caution">
    <text evidence="2">The sequence shown here is derived from an EMBL/GenBank/DDBJ whole genome shotgun (WGS) entry which is preliminary data.</text>
</comment>
<evidence type="ECO:0000259" key="1">
    <source>
        <dbReference type="Pfam" id="PF24733"/>
    </source>
</evidence>
<gene>
    <name evidence="2" type="ORF">KDM89_18010</name>
</gene>
<evidence type="ECO:0000313" key="2">
    <source>
        <dbReference type="EMBL" id="MBR7784045.1"/>
    </source>
</evidence>